<keyword evidence="9 12" id="KW-1133">Transmembrane helix</keyword>
<dbReference type="AlphaFoldDB" id="A0A449A298"/>
<feature type="domain" description="PTS EIIB type-1" evidence="13">
    <location>
        <begin position="483"/>
        <end position="559"/>
    </location>
</feature>
<feature type="transmembrane region" description="Helical" evidence="12">
    <location>
        <begin position="303"/>
        <end position="321"/>
    </location>
</feature>
<evidence type="ECO:0000256" key="2">
    <source>
        <dbReference type="ARBA" id="ARBA00022448"/>
    </source>
</evidence>
<dbReference type="InterPro" id="IPR013013">
    <property type="entry name" value="PTS_EIIC_1"/>
</dbReference>
<evidence type="ECO:0000256" key="4">
    <source>
        <dbReference type="ARBA" id="ARBA00022597"/>
    </source>
</evidence>
<sequence>MIKKVTIPDPLRTFWSKFRSGLERFGRSLILPVSILPIMAIIGAIGYIMISAGNKTGAMKDANFAAAANAIKLIGMAPIYNLDILFAIGIAAGLAKEEKASSALCGICALIGLYFAGNVLLKYSSLKSLLDPKEVGKLELIERFGKYSNSFNLNALGGILAGYIGYLTHKYTYRLQFPKAIAFFGGAKFSPVATFLTSFIIGLPFNAIWVYIYYAIGKMGQGIRLMGAGGSFLYGFTNRLLLPFGLHNVPNAILRYTPAGGTWKFIVEGKEETFNGFYTILLAKLQHGQRITAQDSMISNGTYPTNIFALPGAAVAMFLAVPKDKRKVAAPIIFGAVSSAVLSGVTEPIEFTFIFVAPVLWLVHALMTGFTYMFMYLAGAGMVSGTGEGIITWLIYNLSGYEIIDRVWMLWVLGPVFFVEYLVIFYFLITKMNLSTPGRNGNEVKLMSKKEFREKTANKDKEETQQISEQTNELLKNEKEEDINLSKELINAYGGFENMTEIGSCISRLRISVIDKDKVDRDRIKALGAMGVVESGDQVQSVFGAKAMVYSRIMNNLKK</sequence>
<feature type="transmembrane region" description="Helical" evidence="12">
    <location>
        <begin position="151"/>
        <end position="169"/>
    </location>
</feature>
<feature type="transmembrane region" description="Helical" evidence="12">
    <location>
        <begin position="374"/>
        <end position="396"/>
    </location>
</feature>
<dbReference type="Pfam" id="PF02378">
    <property type="entry name" value="PTS_EIIC"/>
    <property type="match status" value="1"/>
</dbReference>
<keyword evidence="7 12" id="KW-0812">Transmembrane</keyword>
<feature type="transmembrane region" description="Helical" evidence="12">
    <location>
        <begin position="100"/>
        <end position="121"/>
    </location>
</feature>
<keyword evidence="16" id="KW-1185">Reference proteome</keyword>
<dbReference type="Proteomes" id="UP000290568">
    <property type="component" value="Chromosome"/>
</dbReference>
<feature type="transmembrane region" description="Helical" evidence="12">
    <location>
        <begin position="71"/>
        <end position="94"/>
    </location>
</feature>
<dbReference type="RefSeq" id="WP_129620070.1">
    <property type="nucleotide sequence ID" value="NZ_LR214950.1"/>
</dbReference>
<dbReference type="SUPFAM" id="SSF55604">
    <property type="entry name" value="Glucose permease domain IIB"/>
    <property type="match status" value="1"/>
</dbReference>
<evidence type="ECO:0000256" key="5">
    <source>
        <dbReference type="ARBA" id="ARBA00022679"/>
    </source>
</evidence>
<evidence type="ECO:0000256" key="6">
    <source>
        <dbReference type="ARBA" id="ARBA00022683"/>
    </source>
</evidence>
<evidence type="ECO:0000256" key="11">
    <source>
        <dbReference type="PROSITE-ProRule" id="PRU00421"/>
    </source>
</evidence>
<dbReference type="EMBL" id="LR214950">
    <property type="protein sequence ID" value="VEU58390.1"/>
    <property type="molecule type" value="Genomic_DNA"/>
</dbReference>
<dbReference type="OrthoDB" id="9764327at2"/>
<evidence type="ECO:0000256" key="12">
    <source>
        <dbReference type="SAM" id="Phobius"/>
    </source>
</evidence>
<feature type="transmembrane region" description="Helical" evidence="12">
    <location>
        <begin position="351"/>
        <end position="367"/>
    </location>
</feature>
<protein>
    <submittedName>
        <fullName evidence="15">Phosphotransferase permease, EIIB domain-containing protein</fullName>
    </submittedName>
</protein>
<dbReference type="PANTHER" id="PTHR30009">
    <property type="entry name" value="CYTOCHROME C-TYPE SYNTHESIS PROTEIN AND PTS TRANSMEMBRANE COMPONENT"/>
    <property type="match status" value="1"/>
</dbReference>
<gene>
    <name evidence="15" type="primary">ptsG</name>
    <name evidence="15" type="ORF">NCTC10183_00148</name>
</gene>
<dbReference type="Gene3D" id="3.30.1360.60">
    <property type="entry name" value="Glucose permease domain IIB"/>
    <property type="match status" value="1"/>
</dbReference>
<reference evidence="15 16" key="1">
    <citation type="submission" date="2019-01" db="EMBL/GenBank/DDBJ databases">
        <authorList>
            <consortium name="Pathogen Informatics"/>
        </authorList>
    </citation>
    <scope>NUCLEOTIDE SEQUENCE [LARGE SCALE GENOMIC DNA]</scope>
    <source>
        <strain evidence="15 16">NCTC10183</strain>
    </source>
</reference>
<evidence type="ECO:0000313" key="15">
    <source>
        <dbReference type="EMBL" id="VEU58390.1"/>
    </source>
</evidence>
<feature type="active site" description="Phosphocysteine intermediate; for EIIB activity" evidence="11">
    <location>
        <position position="505"/>
    </location>
</feature>
<dbReference type="Pfam" id="PF00367">
    <property type="entry name" value="PTS_EIIB"/>
    <property type="match status" value="1"/>
</dbReference>
<evidence type="ECO:0000259" key="14">
    <source>
        <dbReference type="PROSITE" id="PS51103"/>
    </source>
</evidence>
<evidence type="ECO:0000256" key="1">
    <source>
        <dbReference type="ARBA" id="ARBA00004651"/>
    </source>
</evidence>
<name>A0A449A298_9BACT</name>
<dbReference type="InterPro" id="IPR003352">
    <property type="entry name" value="PTS_EIIC"/>
</dbReference>
<dbReference type="CDD" id="cd00212">
    <property type="entry name" value="PTS_IIB_glc"/>
    <property type="match status" value="1"/>
</dbReference>
<keyword evidence="8" id="KW-0418">Kinase</keyword>
<feature type="transmembrane region" description="Helical" evidence="12">
    <location>
        <begin position="189"/>
        <end position="213"/>
    </location>
</feature>
<keyword evidence="3" id="KW-1003">Cell membrane</keyword>
<proteinExistence type="predicted"/>
<accession>A0A449A298</accession>
<dbReference type="GO" id="GO:0016301">
    <property type="term" value="F:kinase activity"/>
    <property type="evidence" value="ECO:0007669"/>
    <property type="project" value="UniProtKB-KW"/>
</dbReference>
<keyword evidence="10 12" id="KW-0472">Membrane</keyword>
<dbReference type="GO" id="GO:0090563">
    <property type="term" value="F:protein-phosphocysteine-sugar phosphotransferase activity"/>
    <property type="evidence" value="ECO:0007669"/>
    <property type="project" value="TreeGrafter"/>
</dbReference>
<dbReference type="GO" id="GO:0008982">
    <property type="term" value="F:protein-N(PI)-phosphohistidine-sugar phosphotransferase activity"/>
    <property type="evidence" value="ECO:0007669"/>
    <property type="project" value="InterPro"/>
</dbReference>
<evidence type="ECO:0000256" key="9">
    <source>
        <dbReference type="ARBA" id="ARBA00022989"/>
    </source>
</evidence>
<dbReference type="InterPro" id="IPR050429">
    <property type="entry name" value="PTS_Glucose_EIICBA"/>
</dbReference>
<dbReference type="PANTHER" id="PTHR30009:SF20">
    <property type="entry name" value="PTS SYSTEM GLUCOSE-SPECIFIC EIICB COMPONENT-RELATED"/>
    <property type="match status" value="1"/>
</dbReference>
<keyword evidence="2" id="KW-0813">Transport</keyword>
<dbReference type="GO" id="GO:0009401">
    <property type="term" value="P:phosphoenolpyruvate-dependent sugar phosphotransferase system"/>
    <property type="evidence" value="ECO:0007669"/>
    <property type="project" value="UniProtKB-KW"/>
</dbReference>
<dbReference type="InterPro" id="IPR036878">
    <property type="entry name" value="Glu_permease_IIB"/>
</dbReference>
<dbReference type="NCBIfam" id="TIGR00826">
    <property type="entry name" value="EIIB_glc"/>
    <property type="match status" value="1"/>
</dbReference>
<comment type="subcellular location">
    <subcellularLocation>
        <location evidence="1">Cell membrane</location>
        <topology evidence="1">Multi-pass membrane protein</topology>
    </subcellularLocation>
</comment>
<dbReference type="PROSITE" id="PS51103">
    <property type="entry name" value="PTS_EIIC_TYPE_1"/>
    <property type="match status" value="1"/>
</dbReference>
<evidence type="ECO:0000259" key="13">
    <source>
        <dbReference type="PROSITE" id="PS51098"/>
    </source>
</evidence>
<evidence type="ECO:0000256" key="3">
    <source>
        <dbReference type="ARBA" id="ARBA00022475"/>
    </source>
</evidence>
<feature type="transmembrane region" description="Helical" evidence="12">
    <location>
        <begin position="408"/>
        <end position="429"/>
    </location>
</feature>
<dbReference type="GO" id="GO:0005886">
    <property type="term" value="C:plasma membrane"/>
    <property type="evidence" value="ECO:0007669"/>
    <property type="project" value="UniProtKB-SubCell"/>
</dbReference>
<evidence type="ECO:0000256" key="8">
    <source>
        <dbReference type="ARBA" id="ARBA00022777"/>
    </source>
</evidence>
<organism evidence="15 16">
    <name type="scientific">Mycoplasmopsis gallinacea</name>
    <dbReference type="NCBI Taxonomy" id="29556"/>
    <lineage>
        <taxon>Bacteria</taxon>
        <taxon>Bacillati</taxon>
        <taxon>Mycoplasmatota</taxon>
        <taxon>Mycoplasmoidales</taxon>
        <taxon>Metamycoplasmataceae</taxon>
        <taxon>Mycoplasmopsis</taxon>
    </lineage>
</organism>
<keyword evidence="6" id="KW-0598">Phosphotransferase system</keyword>
<evidence type="ECO:0000313" key="16">
    <source>
        <dbReference type="Proteomes" id="UP000290568"/>
    </source>
</evidence>
<evidence type="ECO:0000256" key="10">
    <source>
        <dbReference type="ARBA" id="ARBA00023136"/>
    </source>
</evidence>
<evidence type="ECO:0000256" key="7">
    <source>
        <dbReference type="ARBA" id="ARBA00022692"/>
    </source>
</evidence>
<dbReference type="PROSITE" id="PS51098">
    <property type="entry name" value="PTS_EIIB_TYPE_1"/>
    <property type="match status" value="1"/>
</dbReference>
<keyword evidence="4" id="KW-0762">Sugar transport</keyword>
<dbReference type="InterPro" id="IPR018113">
    <property type="entry name" value="PTrfase_EIIB_Cys"/>
</dbReference>
<keyword evidence="5 15" id="KW-0808">Transferase</keyword>
<feature type="domain" description="PTS EIIC type-1" evidence="14">
    <location>
        <begin position="16"/>
        <end position="441"/>
    </location>
</feature>
<feature type="transmembrane region" description="Helical" evidence="12">
    <location>
        <begin position="29"/>
        <end position="50"/>
    </location>
</feature>
<dbReference type="InterPro" id="IPR001996">
    <property type="entry name" value="PTS_IIB_1"/>
</dbReference>